<dbReference type="RefSeq" id="WP_188656329.1">
    <property type="nucleotide sequence ID" value="NZ_BMIO01000012.1"/>
</dbReference>
<organism evidence="2 3">
    <name type="scientific">Croceicoccus pelagius</name>
    <dbReference type="NCBI Taxonomy" id="1703341"/>
    <lineage>
        <taxon>Bacteria</taxon>
        <taxon>Pseudomonadati</taxon>
        <taxon>Pseudomonadota</taxon>
        <taxon>Alphaproteobacteria</taxon>
        <taxon>Sphingomonadales</taxon>
        <taxon>Erythrobacteraceae</taxon>
        <taxon>Croceicoccus</taxon>
    </lineage>
</organism>
<proteinExistence type="predicted"/>
<name>A0A917DMJ1_9SPHN</name>
<feature type="region of interest" description="Disordered" evidence="1">
    <location>
        <begin position="249"/>
        <end position="271"/>
    </location>
</feature>
<dbReference type="Proteomes" id="UP000598997">
    <property type="component" value="Unassembled WGS sequence"/>
</dbReference>
<dbReference type="SUPFAM" id="SSF52540">
    <property type="entry name" value="P-loop containing nucleoside triphosphate hydrolases"/>
    <property type="match status" value="1"/>
</dbReference>
<evidence type="ECO:0000256" key="1">
    <source>
        <dbReference type="SAM" id="MobiDB-lite"/>
    </source>
</evidence>
<sequence>MPQGLPEGLFPAARLAPARWLGDGGSVPAKAGADDWSPASPFRGAGDIFAPAREATGAALAIALAEGAPRIGPARDVPAESSDERPFLWVQDKAARKAGGRPYLPGLPRDLRHRLVHVCADSPADLLFALEEGIRCRDLAFVIGEIAGNPRELDFTASRRLVLAAERHGVPLWLVRLDARRDLGAARMRWDAVAAPSGLSRWNPQAPGAPRWKADLFRARGVRPGPWWISREEEADGRSRLEAARVAATPGAGDLAGPAGDRSLAARASGT</sequence>
<gene>
    <name evidence="2" type="ORF">GCM10010989_28790</name>
</gene>
<dbReference type="Gene3D" id="3.40.50.300">
    <property type="entry name" value="P-loop containing nucleotide triphosphate hydrolases"/>
    <property type="match status" value="1"/>
</dbReference>
<protein>
    <recommendedName>
        <fullName evidence="4">RecA-like protein</fullName>
    </recommendedName>
</protein>
<reference evidence="2 3" key="1">
    <citation type="journal article" date="2014" name="Int. J. Syst. Evol. Microbiol.">
        <title>Complete genome sequence of Corynebacterium casei LMG S-19264T (=DSM 44701T), isolated from a smear-ripened cheese.</title>
        <authorList>
            <consortium name="US DOE Joint Genome Institute (JGI-PGF)"/>
            <person name="Walter F."/>
            <person name="Albersmeier A."/>
            <person name="Kalinowski J."/>
            <person name="Ruckert C."/>
        </authorList>
    </citation>
    <scope>NUCLEOTIDE SEQUENCE [LARGE SCALE GENOMIC DNA]</scope>
    <source>
        <strain evidence="2 3">CGMCC 1.15358</strain>
    </source>
</reference>
<feature type="compositionally biased region" description="Low complexity" evidence="1">
    <location>
        <begin position="249"/>
        <end position="261"/>
    </location>
</feature>
<evidence type="ECO:0008006" key="4">
    <source>
        <dbReference type="Google" id="ProtNLM"/>
    </source>
</evidence>
<evidence type="ECO:0000313" key="3">
    <source>
        <dbReference type="Proteomes" id="UP000598997"/>
    </source>
</evidence>
<evidence type="ECO:0000313" key="2">
    <source>
        <dbReference type="EMBL" id="GGD52844.1"/>
    </source>
</evidence>
<keyword evidence="3" id="KW-1185">Reference proteome</keyword>
<dbReference type="EMBL" id="BMIO01000012">
    <property type="protein sequence ID" value="GGD52844.1"/>
    <property type="molecule type" value="Genomic_DNA"/>
</dbReference>
<accession>A0A917DMJ1</accession>
<comment type="caution">
    <text evidence="2">The sequence shown here is derived from an EMBL/GenBank/DDBJ whole genome shotgun (WGS) entry which is preliminary data.</text>
</comment>
<dbReference type="InterPro" id="IPR027417">
    <property type="entry name" value="P-loop_NTPase"/>
</dbReference>
<dbReference type="AlphaFoldDB" id="A0A917DMJ1"/>